<dbReference type="CDD" id="cd06222">
    <property type="entry name" value="RNase_H_like"/>
    <property type="match status" value="1"/>
</dbReference>
<keyword evidence="1" id="KW-0472">Membrane</keyword>
<comment type="caution">
    <text evidence="4">The sequence shown here is derived from an EMBL/GenBank/DDBJ whole genome shotgun (WGS) entry which is preliminary data.</text>
</comment>
<dbReference type="PANTHER" id="PTHR33116:SF80">
    <property type="entry name" value="REVERSE TRANSCRIPTASE ZINC-BINDING DOMAIN-CONTAINING PROTEIN"/>
    <property type="match status" value="1"/>
</dbReference>
<gene>
    <name evidence="4" type="ORF">SADUNF_Sadunf07G0000200</name>
</gene>
<accession>A0A835JY01</accession>
<reference evidence="4 5" key="1">
    <citation type="submission" date="2020-10" db="EMBL/GenBank/DDBJ databases">
        <title>Plant Genome Project.</title>
        <authorList>
            <person name="Zhang R.-G."/>
        </authorList>
    </citation>
    <scope>NUCLEOTIDE SEQUENCE [LARGE SCALE GENOMIC DNA]</scope>
    <source>
        <strain evidence="4">FAFU-HL-1</strain>
        <tissue evidence="4">Leaf</tissue>
    </source>
</reference>
<evidence type="ECO:0000313" key="4">
    <source>
        <dbReference type="EMBL" id="KAF9678103.1"/>
    </source>
</evidence>
<dbReference type="Gene3D" id="3.30.420.10">
    <property type="entry name" value="Ribonuclease H-like superfamily/Ribonuclease H"/>
    <property type="match status" value="1"/>
</dbReference>
<feature type="transmembrane region" description="Helical" evidence="1">
    <location>
        <begin position="453"/>
        <end position="473"/>
    </location>
</feature>
<feature type="domain" description="Reverse transcriptase zinc-binding" evidence="3">
    <location>
        <begin position="340"/>
        <end position="423"/>
    </location>
</feature>
<organism evidence="4 5">
    <name type="scientific">Salix dunnii</name>
    <dbReference type="NCBI Taxonomy" id="1413687"/>
    <lineage>
        <taxon>Eukaryota</taxon>
        <taxon>Viridiplantae</taxon>
        <taxon>Streptophyta</taxon>
        <taxon>Embryophyta</taxon>
        <taxon>Tracheophyta</taxon>
        <taxon>Spermatophyta</taxon>
        <taxon>Magnoliopsida</taxon>
        <taxon>eudicotyledons</taxon>
        <taxon>Gunneridae</taxon>
        <taxon>Pentapetalae</taxon>
        <taxon>rosids</taxon>
        <taxon>fabids</taxon>
        <taxon>Malpighiales</taxon>
        <taxon>Salicaceae</taxon>
        <taxon>Saliceae</taxon>
        <taxon>Salix</taxon>
    </lineage>
</organism>
<dbReference type="Pfam" id="PF13456">
    <property type="entry name" value="RVT_3"/>
    <property type="match status" value="1"/>
</dbReference>
<dbReference type="PANTHER" id="PTHR33116">
    <property type="entry name" value="REVERSE TRANSCRIPTASE ZINC-BINDING DOMAIN-CONTAINING PROTEIN-RELATED-RELATED"/>
    <property type="match status" value="1"/>
</dbReference>
<dbReference type="SUPFAM" id="SSF53098">
    <property type="entry name" value="Ribonuclease H-like"/>
    <property type="match status" value="1"/>
</dbReference>
<dbReference type="InterPro" id="IPR012337">
    <property type="entry name" value="RNaseH-like_sf"/>
</dbReference>
<feature type="domain" description="RNase H type-1" evidence="2">
    <location>
        <begin position="550"/>
        <end position="668"/>
    </location>
</feature>
<dbReference type="InterPro" id="IPR026960">
    <property type="entry name" value="RVT-Znf"/>
</dbReference>
<keyword evidence="5" id="KW-1185">Reference proteome</keyword>
<dbReference type="InterPro" id="IPR044730">
    <property type="entry name" value="RNase_H-like_dom_plant"/>
</dbReference>
<keyword evidence="1" id="KW-0812">Transmembrane</keyword>
<evidence type="ECO:0000313" key="5">
    <source>
        <dbReference type="Proteomes" id="UP000657918"/>
    </source>
</evidence>
<dbReference type="GO" id="GO:0003676">
    <property type="term" value="F:nucleic acid binding"/>
    <property type="evidence" value="ECO:0007669"/>
    <property type="project" value="InterPro"/>
</dbReference>
<sequence length="707" mass="81067">MGGALQKQYVAMDCRFESGCDETGKVKVSRCPVLVPYLAFADDIIIFSNGTKSSLMRITNFLAEYEQYSGQKVNSSKNGFILSARASLSRASVVSGALGFHRIRLPTKYLGMLLYNGPNKSFLWDDLISRIAARMEGWEAKVLSPGGHITILKSILTSMPLYLLHVIMPPKSVMCRIERLFNKFLWSSKGQKRIHWECWEDLCYPVEEGGLGMRRLQDLVNAMSLKLWWQFRTVNNLWSNFMNCKYGYNSASFSGGASVHDSPIWKRLSKAGRACEDLIRWKVGCGKINFWHDIWVDDSALSKYSSPIGESHLPVSFYWRSNACTRVDHPLWSLTAHGGFTMYSAWNTVRQVSVHQSIFSKIWHASIPLKISFFIWRLLKNFVPVDTRIQGKGICMVSKCYGCNDIESLEHLFLFCPSVTHVWNFFAAMFSVSLPVDGSIRHWLSAWFFSGDYVYAGHIRIILPLFVLWFIWLERNDAKHRNMSFYPDRIHWKCQGKIFQLFQAGLLKKRNWKGDMKMASFFGCHYVLDQVYSSKIVRWIKPKEHCFKLNVDGSFQRNSAMAGGGGILRDWHGNVNFFFFLPLKAKSALHAEILSLYHGLNISKDRGIGRVWIEMDALSVINLVQNHCIGSWKVCYSLQGIYDCLNFFQFYLTHIYREGNQVADHLAALGSKAANLHIGSSLDDFPSLRGLIKTDKLNLPYFHHSFI</sequence>
<protein>
    <submittedName>
        <fullName evidence="4">Uncharacterized protein</fullName>
    </submittedName>
</protein>
<evidence type="ECO:0000259" key="3">
    <source>
        <dbReference type="Pfam" id="PF13966"/>
    </source>
</evidence>
<evidence type="ECO:0000259" key="2">
    <source>
        <dbReference type="Pfam" id="PF13456"/>
    </source>
</evidence>
<evidence type="ECO:0000256" key="1">
    <source>
        <dbReference type="SAM" id="Phobius"/>
    </source>
</evidence>
<dbReference type="AlphaFoldDB" id="A0A835JY01"/>
<dbReference type="OrthoDB" id="817163at2759"/>
<dbReference type="GO" id="GO:0004523">
    <property type="term" value="F:RNA-DNA hybrid ribonuclease activity"/>
    <property type="evidence" value="ECO:0007669"/>
    <property type="project" value="InterPro"/>
</dbReference>
<dbReference type="InterPro" id="IPR036397">
    <property type="entry name" value="RNaseH_sf"/>
</dbReference>
<dbReference type="EMBL" id="JADGMS010000007">
    <property type="protein sequence ID" value="KAF9678103.1"/>
    <property type="molecule type" value="Genomic_DNA"/>
</dbReference>
<name>A0A835JY01_9ROSI</name>
<dbReference type="InterPro" id="IPR002156">
    <property type="entry name" value="RNaseH_domain"/>
</dbReference>
<keyword evidence="1" id="KW-1133">Transmembrane helix</keyword>
<proteinExistence type="predicted"/>
<dbReference type="Pfam" id="PF13966">
    <property type="entry name" value="zf-RVT"/>
    <property type="match status" value="1"/>
</dbReference>
<dbReference type="Proteomes" id="UP000657918">
    <property type="component" value="Unassembled WGS sequence"/>
</dbReference>